<feature type="domain" description="Putative zinc-ribbon" evidence="3">
    <location>
        <begin position="1"/>
        <end position="25"/>
    </location>
</feature>
<protein>
    <recommendedName>
        <fullName evidence="3">Putative zinc-ribbon domain-containing protein</fullName>
    </recommendedName>
</protein>
<dbReference type="AlphaFoldDB" id="A0A0S7BIF7"/>
<dbReference type="EMBL" id="DF967972">
    <property type="protein sequence ID" value="GAP14900.1"/>
    <property type="molecule type" value="Genomic_DNA"/>
</dbReference>
<dbReference type="Proteomes" id="UP000055060">
    <property type="component" value="Unassembled WGS sequence"/>
</dbReference>
<keyword evidence="2" id="KW-0472">Membrane</keyword>
<evidence type="ECO:0000256" key="2">
    <source>
        <dbReference type="SAM" id="Phobius"/>
    </source>
</evidence>
<proteinExistence type="predicted"/>
<dbReference type="Pfam" id="PF13248">
    <property type="entry name" value="Zn_ribbon_3"/>
    <property type="match status" value="1"/>
</dbReference>
<dbReference type="InterPro" id="IPR059113">
    <property type="entry name" value="Znf_ribbon"/>
</dbReference>
<reference evidence="4" key="1">
    <citation type="submission" date="2015-07" db="EMBL/GenBank/DDBJ databases">
        <title>Draft Genome Sequences of Anaerolinea thermolimosa IMO-1, Bellilinea caldifistulae GOMI-1, Leptolinea tardivitalis YMTK-2, Levilinea saccharolytica KIBI-1,Longilinea arvoryzae KOME-1, Previously Described as Members of the Anaerolineaceae (Chloroflexi).</title>
        <authorList>
            <person name="Sekiguchi Y."/>
            <person name="Ohashi A."/>
            <person name="Matsuura N."/>
            <person name="Tourlousse M.D."/>
        </authorList>
    </citation>
    <scope>NUCLEOTIDE SEQUENCE [LARGE SCALE GENOMIC DNA]</scope>
    <source>
        <strain evidence="4">KOME-1</strain>
    </source>
</reference>
<accession>A0A0S7BIF7</accession>
<sequence length="230" mass="26089">MKKCPYCAEEIQDAAIVCRYCGRDLPKQEEIIAADHKDPATISDEQHKAEDEARKEKGTRIALIITFSMIGLFLLWAFIKLSGWGSVSNPVQPSTPEYQGLGSSINIWDQTHKKDSNSDEYYSLYDENHFALSDYEGKVNYLEIIWGDDGALTFEEAKAEALKYIPSDSHFEETYVPKEYRVVERYTSSFLAPLFDDLAWLGSPPGEFIIIYRKYDFGVSSVVIALGNNP</sequence>
<dbReference type="STRING" id="360412.LARV_02679"/>
<evidence type="ECO:0000256" key="1">
    <source>
        <dbReference type="SAM" id="MobiDB-lite"/>
    </source>
</evidence>
<keyword evidence="5" id="KW-1185">Reference proteome</keyword>
<organism evidence="4">
    <name type="scientific">Longilinea arvoryzae</name>
    <dbReference type="NCBI Taxonomy" id="360412"/>
    <lineage>
        <taxon>Bacteria</taxon>
        <taxon>Bacillati</taxon>
        <taxon>Chloroflexota</taxon>
        <taxon>Anaerolineae</taxon>
        <taxon>Anaerolineales</taxon>
        <taxon>Anaerolineaceae</taxon>
        <taxon>Longilinea</taxon>
    </lineage>
</organism>
<name>A0A0S7BIF7_9CHLR</name>
<keyword evidence="2" id="KW-1133">Transmembrane helix</keyword>
<evidence type="ECO:0000313" key="4">
    <source>
        <dbReference type="EMBL" id="GAP14900.1"/>
    </source>
</evidence>
<dbReference type="RefSeq" id="WP_201785921.1">
    <property type="nucleotide sequence ID" value="NZ_DF967972.1"/>
</dbReference>
<feature type="transmembrane region" description="Helical" evidence="2">
    <location>
        <begin position="61"/>
        <end position="79"/>
    </location>
</feature>
<keyword evidence="2" id="KW-0812">Transmembrane</keyword>
<evidence type="ECO:0000313" key="5">
    <source>
        <dbReference type="Proteomes" id="UP000055060"/>
    </source>
</evidence>
<feature type="region of interest" description="Disordered" evidence="1">
    <location>
        <begin position="33"/>
        <end position="53"/>
    </location>
</feature>
<gene>
    <name evidence="4" type="ORF">LARV_02679</name>
</gene>
<evidence type="ECO:0000259" key="3">
    <source>
        <dbReference type="Pfam" id="PF13248"/>
    </source>
</evidence>